<feature type="domain" description="DUF397" evidence="1">
    <location>
        <begin position="11"/>
        <end position="62"/>
    </location>
</feature>
<proteinExistence type="predicted"/>
<reference evidence="2" key="1">
    <citation type="submission" date="2019-12" db="EMBL/GenBank/DDBJ databases">
        <title>Actinomadura physcomitrii sp. nov., a novel actinomycete isolated from moss [Physcomitrium sphaericum (Ludw) Fuernr].</title>
        <authorList>
            <person name="Zhuang X."/>
        </authorList>
    </citation>
    <scope>NUCLEOTIDE SEQUENCE [LARGE SCALE GENOMIC DNA]</scope>
    <source>
        <strain evidence="2">LD22</strain>
    </source>
</reference>
<evidence type="ECO:0000313" key="2">
    <source>
        <dbReference type="EMBL" id="MWA04722.1"/>
    </source>
</evidence>
<dbReference type="Proteomes" id="UP000462055">
    <property type="component" value="Unassembled WGS sequence"/>
</dbReference>
<gene>
    <name evidence="2" type="ORF">F8568_030995</name>
</gene>
<name>A0A6I4MG22_9ACTN</name>
<keyword evidence="3" id="KW-1185">Reference proteome</keyword>
<evidence type="ECO:0000259" key="1">
    <source>
        <dbReference type="Pfam" id="PF04149"/>
    </source>
</evidence>
<accession>A0A6I4MG22</accession>
<dbReference type="EMBL" id="WBMS02000030">
    <property type="protein sequence ID" value="MWA04722.1"/>
    <property type="molecule type" value="Genomic_DNA"/>
</dbReference>
<dbReference type="InterPro" id="IPR007278">
    <property type="entry name" value="DUF397"/>
</dbReference>
<comment type="caution">
    <text evidence="2">The sequence shown here is derived from an EMBL/GenBank/DDBJ whole genome shotgun (WGS) entry which is preliminary data.</text>
</comment>
<sequence>MKQGFQSAVLWRKSTYSDGHGGECVEVAAIKKGLLVRDSKNPNGPVLGLNPAAARDFINYVRAGCR</sequence>
<evidence type="ECO:0000313" key="3">
    <source>
        <dbReference type="Proteomes" id="UP000462055"/>
    </source>
</evidence>
<dbReference type="AlphaFoldDB" id="A0A6I4MG22"/>
<organism evidence="2 3">
    <name type="scientific">Actinomadura physcomitrii</name>
    <dbReference type="NCBI Taxonomy" id="2650748"/>
    <lineage>
        <taxon>Bacteria</taxon>
        <taxon>Bacillati</taxon>
        <taxon>Actinomycetota</taxon>
        <taxon>Actinomycetes</taxon>
        <taxon>Streptosporangiales</taxon>
        <taxon>Thermomonosporaceae</taxon>
        <taxon>Actinomadura</taxon>
    </lineage>
</organism>
<dbReference type="Pfam" id="PF04149">
    <property type="entry name" value="DUF397"/>
    <property type="match status" value="1"/>
</dbReference>
<protein>
    <submittedName>
        <fullName evidence="2">DUF397 domain-containing protein</fullName>
    </submittedName>
</protein>